<sequence>MDLKQDERVRATAVCLAVLSLVDHGTRLLTILHEHGIPPFDYEEFGIEPQLAPNTLPRCEGSGRSKAEYPVRVSPPRRDPYTRAVFWFRWEHTGSWPPWVESSWHAPTDTAIDSLEEHACRAVCNRFAPEWQEDETIFIKAMDLAHKQENRANPHSLIPSRHIKIWALWERMISPWKFNQLMKATARVLALDLTMRLGFRWFTNPKNAIVKELEIDLGKVKDIAQNGCDMLIKRLREGPLRPYADTTYADLIRAIDVNTRANGSYDSYAYLETSVNKDGESGPANPENATRLDTFLNLPPATDTEISDLEARFGLHEPLPAPYREFLKTTNGLSAIWWNGTQLLRLLGPLSSVRILPESDAPPTITLTLIDDRELYGEDMIDWPPLPRIVIFSEGGHEGDVWLCDDAGKKRLQRLAEETYGSLDELRNLKGATIMWNPWFAETRPYRDVRHLLEDLAEGSQAVKRPWPVVFDPGLKKLDSYLYLPDDEVAERSTIGHVDNLEVNANGVLLGGSGNDNLITKSDIDH</sequence>
<dbReference type="InterPro" id="IPR037883">
    <property type="entry name" value="Knr4/Smi1-like_sf"/>
</dbReference>
<dbReference type="SMART" id="SM00860">
    <property type="entry name" value="SMI1_KNR4"/>
    <property type="match status" value="1"/>
</dbReference>
<dbReference type="Pfam" id="PF09346">
    <property type="entry name" value="SMI1_KNR4"/>
    <property type="match status" value="1"/>
</dbReference>
<dbReference type="SUPFAM" id="SSF160631">
    <property type="entry name" value="SMI1/KNR4-like"/>
    <property type="match status" value="1"/>
</dbReference>
<dbReference type="EMBL" id="QJNS01000570">
    <property type="protein sequence ID" value="RYO76612.1"/>
    <property type="molecule type" value="Genomic_DNA"/>
</dbReference>
<dbReference type="Proteomes" id="UP000294003">
    <property type="component" value="Unassembled WGS sequence"/>
</dbReference>
<proteinExistence type="predicted"/>
<dbReference type="InterPro" id="IPR018958">
    <property type="entry name" value="Knr4/Smi1-like_dom"/>
</dbReference>
<gene>
    <name evidence="2" type="ORF">DL762_009744</name>
</gene>
<evidence type="ECO:0000313" key="3">
    <source>
        <dbReference type="Proteomes" id="UP000294003"/>
    </source>
</evidence>
<evidence type="ECO:0000259" key="1">
    <source>
        <dbReference type="SMART" id="SM00860"/>
    </source>
</evidence>
<evidence type="ECO:0000313" key="2">
    <source>
        <dbReference type="EMBL" id="RYO76612.1"/>
    </source>
</evidence>
<comment type="caution">
    <text evidence="2">The sequence shown here is derived from an EMBL/GenBank/DDBJ whole genome shotgun (WGS) entry which is preliminary data.</text>
</comment>
<reference evidence="2 3" key="1">
    <citation type="submission" date="2018-06" db="EMBL/GenBank/DDBJ databases">
        <title>Complete Genomes of Monosporascus.</title>
        <authorList>
            <person name="Robinson A.J."/>
            <person name="Natvig D.O."/>
        </authorList>
    </citation>
    <scope>NUCLEOTIDE SEQUENCE [LARGE SCALE GENOMIC DNA]</scope>
    <source>
        <strain evidence="2 3">CBS 609.92</strain>
    </source>
</reference>
<protein>
    <recommendedName>
        <fullName evidence="1">Knr4/Smi1-like domain-containing protein</fullName>
    </recommendedName>
</protein>
<dbReference type="Gene3D" id="3.40.1580.10">
    <property type="entry name" value="SMI1/KNR4-like"/>
    <property type="match status" value="1"/>
</dbReference>
<keyword evidence="3" id="KW-1185">Reference proteome</keyword>
<organism evidence="2 3">
    <name type="scientific">Monosporascus cannonballus</name>
    <dbReference type="NCBI Taxonomy" id="155416"/>
    <lineage>
        <taxon>Eukaryota</taxon>
        <taxon>Fungi</taxon>
        <taxon>Dikarya</taxon>
        <taxon>Ascomycota</taxon>
        <taxon>Pezizomycotina</taxon>
        <taxon>Sordariomycetes</taxon>
        <taxon>Xylariomycetidae</taxon>
        <taxon>Xylariales</taxon>
        <taxon>Xylariales incertae sedis</taxon>
        <taxon>Monosporascus</taxon>
    </lineage>
</organism>
<feature type="domain" description="Knr4/Smi1-like" evidence="1">
    <location>
        <begin position="300"/>
        <end position="484"/>
    </location>
</feature>
<accession>A0ABY0GSU6</accession>
<name>A0ABY0GSU6_9PEZI</name>